<reference evidence="3" key="1">
    <citation type="submission" date="2014-07" db="EMBL/GenBank/DDBJ databases">
        <authorList>
            <person name="Monot Marc"/>
        </authorList>
    </citation>
    <scope>NUCLEOTIDE SEQUENCE</scope>
    <source>
        <strain evidence="4">7032989</strain>
        <strain evidence="2">7032994</strain>
    </source>
</reference>
<sequence length="554" mass="65153">MKINLKELKRDYEIVLCKINKCAVGQINIRFIDTLSRSIDSMDEIQFTIPKFIYDRNGLKNIRYVLYDEIKEERFICLDDREYFVIKEIEINDNKDKIVKAYSAEIKLSKIDINIEDVAIQLFSDDKENGVISLNNYLKQETSWSIGHVDDVVAYEMNEHGDKVEKLRIQESVSSNWHDFFIKDIKEEFSCVVQFDTYNKKVNLYDIDSFGDNIELVLTYDNYIKSNKKTNSTNDIVTRLKLIGREEMDIISAVPTGYEYLENYSYFLENGEMSEGLVNAMMTYEEMVAVRKKEWSKLVEIKNTKEAERLKKSNKWQMIIANIEICEKMIVSYKNAKDDKNVALKQSELTKLKDEETILEVEIKRLEQEIKGLEDSIININILCKRETATDQDGHLIFSYELLEELKEFIYCDTFSNDSFLNVDDFVNAGKRELDLKCKPTTVYSIDVVNFLRRILDTGFRQHFQGCLSLGDIIVLYNNVECYEEHVYFVGYTQDFKEDKLNIELSNKKLKTDNTRTIADYLTKSRSTTNLLNKKKYLLNKQKYNRMNVPERVM</sequence>
<accession>A0A069A9G7</accession>
<dbReference type="EMBL" id="LK932515">
    <property type="protein sequence ID" value="CDS87342.1"/>
    <property type="molecule type" value="Genomic_DNA"/>
</dbReference>
<gene>
    <name evidence="4" type="ORF">BN1095_920055</name>
    <name evidence="3" type="ORF">BN1096_610150</name>
    <name evidence="2" type="ORF">BN1097_610099</name>
</gene>
<proteinExistence type="predicted"/>
<dbReference type="EMBL" id="LK932400">
    <property type="protein sequence ID" value="CDS87029.1"/>
    <property type="molecule type" value="Genomic_DNA"/>
</dbReference>
<evidence type="ECO:0000256" key="1">
    <source>
        <dbReference type="SAM" id="Coils"/>
    </source>
</evidence>
<evidence type="ECO:0000313" key="4">
    <source>
        <dbReference type="EMBL" id="CDT82136.1"/>
    </source>
</evidence>
<dbReference type="AlphaFoldDB" id="A0A069A9G7"/>
<evidence type="ECO:0000313" key="3">
    <source>
        <dbReference type="EMBL" id="CDS87342.1"/>
    </source>
</evidence>
<organism evidence="3">
    <name type="scientific">Clostridioides difficile</name>
    <name type="common">Peptoclostridium difficile</name>
    <dbReference type="NCBI Taxonomy" id="1496"/>
    <lineage>
        <taxon>Bacteria</taxon>
        <taxon>Bacillati</taxon>
        <taxon>Bacillota</taxon>
        <taxon>Clostridia</taxon>
        <taxon>Peptostreptococcales</taxon>
        <taxon>Peptostreptococcaceae</taxon>
        <taxon>Clostridioides</taxon>
    </lineage>
</organism>
<dbReference type="RefSeq" id="WP_021366631.1">
    <property type="nucleotide sequence ID" value="NZ_BBYB01000195.1"/>
</dbReference>
<evidence type="ECO:0000313" key="2">
    <source>
        <dbReference type="EMBL" id="CDS87029.1"/>
    </source>
</evidence>
<dbReference type="EMBL" id="LK933537">
    <property type="protein sequence ID" value="CDT82136.1"/>
    <property type="molecule type" value="Genomic_DNA"/>
</dbReference>
<protein>
    <submittedName>
        <fullName evidence="3">Uncharacterized protein</fullName>
    </submittedName>
</protein>
<feature type="coiled-coil region" evidence="1">
    <location>
        <begin position="349"/>
        <end position="383"/>
    </location>
</feature>
<keyword evidence="1" id="KW-0175">Coiled coil</keyword>
<name>A0A069A9G7_CLODI</name>